<protein>
    <recommendedName>
        <fullName evidence="7">CSD domain-containing protein</fullName>
    </recommendedName>
</protein>
<evidence type="ECO:0000313" key="8">
    <source>
        <dbReference type="EMBL" id="EJW21605.1"/>
    </source>
</evidence>
<dbReference type="InterPro" id="IPR012156">
    <property type="entry name" value="Cold_shock_CspA"/>
</dbReference>
<proteinExistence type="predicted"/>
<dbReference type="InterPro" id="IPR002059">
    <property type="entry name" value="CSP_DNA-bd"/>
</dbReference>
<keyword evidence="2" id="KW-0963">Cytoplasm</keyword>
<dbReference type="Pfam" id="PF00313">
    <property type="entry name" value="CSD"/>
    <property type="match status" value="1"/>
</dbReference>
<evidence type="ECO:0000259" key="7">
    <source>
        <dbReference type="PROSITE" id="PS51857"/>
    </source>
</evidence>
<keyword evidence="6" id="KW-0804">Transcription</keyword>
<dbReference type="PATRIC" id="fig|1220535.3.peg.1393"/>
<dbReference type="PROSITE" id="PS51857">
    <property type="entry name" value="CSD_2"/>
    <property type="match status" value="1"/>
</dbReference>
<dbReference type="InterPro" id="IPR012340">
    <property type="entry name" value="NA-bd_OB-fold"/>
</dbReference>
<keyword evidence="9" id="KW-1185">Reference proteome</keyword>
<keyword evidence="3" id="KW-0805">Transcription regulation</keyword>
<dbReference type="PANTHER" id="PTHR46565">
    <property type="entry name" value="COLD SHOCK DOMAIN PROTEIN 2"/>
    <property type="match status" value="1"/>
</dbReference>
<accession>J9A5H6</accession>
<reference evidence="8 9" key="1">
    <citation type="journal article" date="2012" name="J. Bacteriol.">
        <title>Genome Sequence of Strain IMCC14465, Isolated from the East Sea, Belonging to the PS1 Clade of Alphaproteobacteria.</title>
        <authorList>
            <person name="Yang S.J."/>
            <person name="Kang I."/>
            <person name="Cho J.C."/>
        </authorList>
    </citation>
    <scope>NUCLEOTIDE SEQUENCE [LARGE SCALE GENOMIC DNA]</scope>
    <source>
        <strain evidence="8 9">IMCC14465</strain>
    </source>
</reference>
<dbReference type="Proteomes" id="UP000004836">
    <property type="component" value="Unassembled WGS sequence"/>
</dbReference>
<dbReference type="GO" id="GO:0005829">
    <property type="term" value="C:cytosol"/>
    <property type="evidence" value="ECO:0007669"/>
    <property type="project" value="UniProtKB-ARBA"/>
</dbReference>
<name>J9A5H6_9PROT</name>
<evidence type="ECO:0000256" key="3">
    <source>
        <dbReference type="ARBA" id="ARBA00023015"/>
    </source>
</evidence>
<evidence type="ECO:0000313" key="9">
    <source>
        <dbReference type="Proteomes" id="UP000004836"/>
    </source>
</evidence>
<evidence type="ECO:0000256" key="6">
    <source>
        <dbReference type="ARBA" id="ARBA00023163"/>
    </source>
</evidence>
<evidence type="ECO:0000256" key="4">
    <source>
        <dbReference type="ARBA" id="ARBA00023125"/>
    </source>
</evidence>
<dbReference type="eggNOG" id="COG1278">
    <property type="taxonomic scope" value="Bacteria"/>
</dbReference>
<evidence type="ECO:0000256" key="2">
    <source>
        <dbReference type="ARBA" id="ARBA00022490"/>
    </source>
</evidence>
<comment type="subcellular location">
    <subcellularLocation>
        <location evidence="1">Cytoplasm</location>
    </subcellularLocation>
</comment>
<gene>
    <name evidence="8" type="ORF">IMCC14465_14010</name>
</gene>
<evidence type="ECO:0000256" key="1">
    <source>
        <dbReference type="ARBA" id="ARBA00004496"/>
    </source>
</evidence>
<dbReference type="OrthoDB" id="9801074at2"/>
<dbReference type="STRING" id="1220535.IMCC14465_14010"/>
<organism evidence="8 9">
    <name type="scientific">alpha proteobacterium IMCC14465</name>
    <dbReference type="NCBI Taxonomy" id="1220535"/>
    <lineage>
        <taxon>Bacteria</taxon>
        <taxon>Pseudomonadati</taxon>
        <taxon>Pseudomonadota</taxon>
        <taxon>Alphaproteobacteria</taxon>
        <taxon>PS1 clade</taxon>
    </lineage>
</organism>
<dbReference type="InterPro" id="IPR011129">
    <property type="entry name" value="CSD"/>
</dbReference>
<dbReference type="CDD" id="cd04458">
    <property type="entry name" value="CSP_CDS"/>
    <property type="match status" value="1"/>
</dbReference>
<dbReference type="Gene3D" id="2.40.50.140">
    <property type="entry name" value="Nucleic acid-binding proteins"/>
    <property type="match status" value="1"/>
</dbReference>
<dbReference type="GO" id="GO:0003677">
    <property type="term" value="F:DNA binding"/>
    <property type="evidence" value="ECO:0007669"/>
    <property type="project" value="UniProtKB-KW"/>
</dbReference>
<evidence type="ECO:0000256" key="5">
    <source>
        <dbReference type="ARBA" id="ARBA00023159"/>
    </source>
</evidence>
<dbReference type="PANTHER" id="PTHR46565:SF20">
    <property type="entry name" value="COLD SHOCK DOMAIN-CONTAINING PROTEIN 4"/>
    <property type="match status" value="1"/>
</dbReference>
<keyword evidence="5" id="KW-0010">Activator</keyword>
<sequence>MNTGIVKWFNTVKGYGFITPDDGTPDAFVHITAVQESGLRLIVEGQRVKYQMIESKNGKFAAGNLELVSEEQEAV</sequence>
<keyword evidence="4" id="KW-0238">DNA-binding</keyword>
<dbReference type="AlphaFoldDB" id="J9A5H6"/>
<dbReference type="PRINTS" id="PR00050">
    <property type="entry name" value="COLDSHOCK"/>
</dbReference>
<dbReference type="EMBL" id="ALYF01000003">
    <property type="protein sequence ID" value="EJW21605.1"/>
    <property type="molecule type" value="Genomic_DNA"/>
</dbReference>
<feature type="domain" description="CSD" evidence="7">
    <location>
        <begin position="1"/>
        <end position="67"/>
    </location>
</feature>
<dbReference type="SMART" id="SM00357">
    <property type="entry name" value="CSP"/>
    <property type="match status" value="1"/>
</dbReference>
<dbReference type="SUPFAM" id="SSF50249">
    <property type="entry name" value="Nucleic acid-binding proteins"/>
    <property type="match status" value="1"/>
</dbReference>
<comment type="caution">
    <text evidence="8">The sequence shown here is derived from an EMBL/GenBank/DDBJ whole genome shotgun (WGS) entry which is preliminary data.</text>
</comment>
<dbReference type="PIRSF" id="PIRSF002599">
    <property type="entry name" value="Cold_shock_A"/>
    <property type="match status" value="1"/>
</dbReference>